<dbReference type="GO" id="GO:0005856">
    <property type="term" value="C:cytoskeleton"/>
    <property type="evidence" value="ECO:0007669"/>
    <property type="project" value="UniProtKB-SubCell"/>
</dbReference>
<evidence type="ECO:0000256" key="3">
    <source>
        <dbReference type="ARBA" id="ARBA00022490"/>
    </source>
</evidence>
<dbReference type="GO" id="GO:0042995">
    <property type="term" value="C:cell projection"/>
    <property type="evidence" value="ECO:0007669"/>
    <property type="project" value="UniProtKB-SubCell"/>
</dbReference>
<protein>
    <submittedName>
        <fullName evidence="6">Uncharacterized protein</fullName>
    </submittedName>
</protein>
<dbReference type="PANTHER" id="PTHR14871:SF1">
    <property type="entry name" value="DYNEIN REGULATORY COMPLEX PROTEIN 9"/>
    <property type="match status" value="1"/>
</dbReference>
<dbReference type="Proteomes" id="UP001557470">
    <property type="component" value="Unassembled WGS sequence"/>
</dbReference>
<evidence type="ECO:0000256" key="4">
    <source>
        <dbReference type="ARBA" id="ARBA00023212"/>
    </source>
</evidence>
<keyword evidence="4" id="KW-0206">Cytoskeleton</keyword>
<evidence type="ECO:0000256" key="2">
    <source>
        <dbReference type="ARBA" id="ARBA00004316"/>
    </source>
</evidence>
<dbReference type="EMBL" id="JAGEUA010000006">
    <property type="protein sequence ID" value="KAL0973576.1"/>
    <property type="molecule type" value="Genomic_DNA"/>
</dbReference>
<gene>
    <name evidence="6" type="ORF">UPYG_G00206320</name>
</gene>
<dbReference type="InterPro" id="IPR042618">
    <property type="entry name" value="IQCG"/>
</dbReference>
<dbReference type="AlphaFoldDB" id="A0ABD0X386"/>
<name>A0ABD0X386_UMBPY</name>
<evidence type="ECO:0000256" key="1">
    <source>
        <dbReference type="ARBA" id="ARBA00004245"/>
    </source>
</evidence>
<dbReference type="PANTHER" id="PTHR14871">
    <property type="entry name" value="DYNEIN REGULATORY COMPLEX PROTEIN 9"/>
    <property type="match status" value="1"/>
</dbReference>
<reference evidence="6 7" key="1">
    <citation type="submission" date="2024-06" db="EMBL/GenBank/DDBJ databases">
        <authorList>
            <person name="Pan Q."/>
            <person name="Wen M."/>
            <person name="Jouanno E."/>
            <person name="Zahm M."/>
            <person name="Klopp C."/>
            <person name="Cabau C."/>
            <person name="Louis A."/>
            <person name="Berthelot C."/>
            <person name="Parey E."/>
            <person name="Roest Crollius H."/>
            <person name="Montfort J."/>
            <person name="Robinson-Rechavi M."/>
            <person name="Bouchez O."/>
            <person name="Lampietro C."/>
            <person name="Lopez Roques C."/>
            <person name="Donnadieu C."/>
            <person name="Postlethwait J."/>
            <person name="Bobe J."/>
            <person name="Verreycken H."/>
            <person name="Guiguen Y."/>
        </authorList>
    </citation>
    <scope>NUCLEOTIDE SEQUENCE [LARGE SCALE GENOMIC DNA]</scope>
    <source>
        <strain evidence="6">Up_M1</strain>
        <tissue evidence="6">Testis</tissue>
    </source>
</reference>
<comment type="subcellular location">
    <subcellularLocation>
        <location evidence="2">Cell projection</location>
    </subcellularLocation>
    <subcellularLocation>
        <location evidence="1">Cytoplasm</location>
        <location evidence="1">Cytoskeleton</location>
    </subcellularLocation>
</comment>
<organism evidence="6 7">
    <name type="scientific">Umbra pygmaea</name>
    <name type="common">Eastern mudminnow</name>
    <dbReference type="NCBI Taxonomy" id="75934"/>
    <lineage>
        <taxon>Eukaryota</taxon>
        <taxon>Metazoa</taxon>
        <taxon>Chordata</taxon>
        <taxon>Craniata</taxon>
        <taxon>Vertebrata</taxon>
        <taxon>Euteleostomi</taxon>
        <taxon>Actinopterygii</taxon>
        <taxon>Neopterygii</taxon>
        <taxon>Teleostei</taxon>
        <taxon>Protacanthopterygii</taxon>
        <taxon>Esociformes</taxon>
        <taxon>Umbridae</taxon>
        <taxon>Umbra</taxon>
    </lineage>
</organism>
<proteinExistence type="predicted"/>
<evidence type="ECO:0000313" key="6">
    <source>
        <dbReference type="EMBL" id="KAL0973576.1"/>
    </source>
</evidence>
<evidence type="ECO:0000256" key="5">
    <source>
        <dbReference type="ARBA" id="ARBA00023273"/>
    </source>
</evidence>
<sequence>MISDANFIGMSVTLSGVELLRVSTVLQDCADQLSVLGQIMPDIYRSRQVAALCKVLSDENGDVTKKQNGEEQNLKAAGQGQGVGGLSDATRELHMSQKELNRTLDANPHSSNNLAKVQQDRQSVAQVINDALVEVQEKGTFNSLLLAVEQEKRKKAYKLDIVIS</sequence>
<keyword evidence="7" id="KW-1185">Reference proteome</keyword>
<keyword evidence="5" id="KW-0966">Cell projection</keyword>
<evidence type="ECO:0000313" key="7">
    <source>
        <dbReference type="Proteomes" id="UP001557470"/>
    </source>
</evidence>
<keyword evidence="3" id="KW-0963">Cytoplasm</keyword>
<accession>A0ABD0X386</accession>
<comment type="caution">
    <text evidence="6">The sequence shown here is derived from an EMBL/GenBank/DDBJ whole genome shotgun (WGS) entry which is preliminary data.</text>
</comment>